<accession>A0A2J6SKF2</accession>
<evidence type="ECO:0000313" key="3">
    <source>
        <dbReference type="Proteomes" id="UP000235371"/>
    </source>
</evidence>
<dbReference type="Proteomes" id="UP000235371">
    <property type="component" value="Unassembled WGS sequence"/>
</dbReference>
<gene>
    <name evidence="2" type="ORF">K444DRAFT_636564</name>
</gene>
<evidence type="ECO:0000313" key="2">
    <source>
        <dbReference type="EMBL" id="PMD51235.1"/>
    </source>
</evidence>
<protein>
    <submittedName>
        <fullName evidence="2">Uncharacterized protein</fullName>
    </submittedName>
</protein>
<keyword evidence="3" id="KW-1185">Reference proteome</keyword>
<proteinExistence type="predicted"/>
<feature type="region of interest" description="Disordered" evidence="1">
    <location>
        <begin position="127"/>
        <end position="153"/>
    </location>
</feature>
<organism evidence="2 3">
    <name type="scientific">Hyaloscypha bicolor E</name>
    <dbReference type="NCBI Taxonomy" id="1095630"/>
    <lineage>
        <taxon>Eukaryota</taxon>
        <taxon>Fungi</taxon>
        <taxon>Dikarya</taxon>
        <taxon>Ascomycota</taxon>
        <taxon>Pezizomycotina</taxon>
        <taxon>Leotiomycetes</taxon>
        <taxon>Helotiales</taxon>
        <taxon>Hyaloscyphaceae</taxon>
        <taxon>Hyaloscypha</taxon>
        <taxon>Hyaloscypha bicolor</taxon>
    </lineage>
</organism>
<dbReference type="InParanoid" id="A0A2J6SKF2"/>
<dbReference type="EMBL" id="KZ613912">
    <property type="protein sequence ID" value="PMD51235.1"/>
    <property type="molecule type" value="Genomic_DNA"/>
</dbReference>
<sequence length="153" mass="16754">MAEDGCWAAGPFSTLGEDLGPLGHRLPPGVLDTWLQSWGLARTSKCAHCTLRTAHRTAAFRSRGGLALGRTAWTGVRGEDRLGLTPARGAPIRVQIRSALDRPLQFPFVFLFAQPRRRHLLATRQTRRLGRLDQKAAKKGQPQGQGRSPCSHG</sequence>
<evidence type="ECO:0000256" key="1">
    <source>
        <dbReference type="SAM" id="MobiDB-lite"/>
    </source>
</evidence>
<name>A0A2J6SKF2_9HELO</name>
<dbReference type="RefSeq" id="XP_024728139.1">
    <property type="nucleotide sequence ID" value="XM_024884009.1"/>
</dbReference>
<reference evidence="2 3" key="1">
    <citation type="submission" date="2016-04" db="EMBL/GenBank/DDBJ databases">
        <title>A degradative enzymes factory behind the ericoid mycorrhizal symbiosis.</title>
        <authorList>
            <consortium name="DOE Joint Genome Institute"/>
            <person name="Martino E."/>
            <person name="Morin E."/>
            <person name="Grelet G."/>
            <person name="Kuo A."/>
            <person name="Kohler A."/>
            <person name="Daghino S."/>
            <person name="Barry K."/>
            <person name="Choi C."/>
            <person name="Cichocki N."/>
            <person name="Clum A."/>
            <person name="Copeland A."/>
            <person name="Hainaut M."/>
            <person name="Haridas S."/>
            <person name="Labutti K."/>
            <person name="Lindquist E."/>
            <person name="Lipzen A."/>
            <person name="Khouja H.-R."/>
            <person name="Murat C."/>
            <person name="Ohm R."/>
            <person name="Olson A."/>
            <person name="Spatafora J."/>
            <person name="Veneault-Fourrey C."/>
            <person name="Henrissat B."/>
            <person name="Grigoriev I."/>
            <person name="Martin F."/>
            <person name="Perotto S."/>
        </authorList>
    </citation>
    <scope>NUCLEOTIDE SEQUENCE [LARGE SCALE GENOMIC DNA]</scope>
    <source>
        <strain evidence="2 3">E</strain>
    </source>
</reference>
<dbReference type="GeneID" id="36592086"/>
<dbReference type="AlphaFoldDB" id="A0A2J6SKF2"/>